<keyword evidence="4" id="KW-1185">Reference proteome</keyword>
<organism evidence="3 4">
    <name type="scientific">Paramecium primaurelia</name>
    <dbReference type="NCBI Taxonomy" id="5886"/>
    <lineage>
        <taxon>Eukaryota</taxon>
        <taxon>Sar</taxon>
        <taxon>Alveolata</taxon>
        <taxon>Ciliophora</taxon>
        <taxon>Intramacronucleata</taxon>
        <taxon>Oligohymenophorea</taxon>
        <taxon>Peniculida</taxon>
        <taxon>Parameciidae</taxon>
        <taxon>Paramecium</taxon>
    </lineage>
</organism>
<proteinExistence type="predicted"/>
<dbReference type="GO" id="GO:0031901">
    <property type="term" value="C:early endosome membrane"/>
    <property type="evidence" value="ECO:0007669"/>
    <property type="project" value="TreeGrafter"/>
</dbReference>
<feature type="domain" description="PX" evidence="2">
    <location>
        <begin position="168"/>
        <end position="287"/>
    </location>
</feature>
<name>A0A8S1MDY5_PARPR</name>
<dbReference type="GO" id="GO:0006886">
    <property type="term" value="P:intracellular protein transport"/>
    <property type="evidence" value="ECO:0007669"/>
    <property type="project" value="TreeGrafter"/>
</dbReference>
<dbReference type="GO" id="GO:0034498">
    <property type="term" value="P:early endosome to Golgi transport"/>
    <property type="evidence" value="ECO:0007669"/>
    <property type="project" value="TreeGrafter"/>
</dbReference>
<dbReference type="Proteomes" id="UP000688137">
    <property type="component" value="Unassembled WGS sequence"/>
</dbReference>
<evidence type="ECO:0000259" key="2">
    <source>
        <dbReference type="PROSITE" id="PS50195"/>
    </source>
</evidence>
<accession>A0A8S1MDY5</accession>
<evidence type="ECO:0000313" key="3">
    <source>
        <dbReference type="EMBL" id="CAD8076531.1"/>
    </source>
</evidence>
<dbReference type="Pfam" id="PF00787">
    <property type="entry name" value="PX"/>
    <property type="match status" value="1"/>
</dbReference>
<dbReference type="InterPro" id="IPR028662">
    <property type="entry name" value="SNX8/Mvp1"/>
</dbReference>
<dbReference type="PANTHER" id="PTHR46571">
    <property type="entry name" value="SORTING NEXIN-8"/>
    <property type="match status" value="1"/>
</dbReference>
<dbReference type="OMA" id="MSINEAC"/>
<protein>
    <recommendedName>
        <fullName evidence="2">PX domain-containing protein</fullName>
    </recommendedName>
</protein>
<sequence>MDKASFINQIDNFIETTIQAQGYQKTEFLEYLKSKKTNGDQIELWNMDELLIAREEFVNFQQQQQATSVMTQNPEYKNTHRNEFQQADINNYQFTPNYDSQQEITKQDSLNEQQDCLIQTPQIPQPSLTQYVNIQQNPMITVAQRFKVYQGQQIQINQNSFLYKHPNIEVRIQSYQEQQGSLFSKSYIQYNITLDPYDYIICRRYSDFDKLREYLVKNYPEYYVPPIPEKVSTSFNNNIADFRQLALEKFMNTVIRQFWFDSLVDNFFSCQNDKDLQNNLKQQKQRQYDIQNLMTLNGKIECQISQQIESFFSFQLGILNKDIEYNNNIRQISKKIVGLNKQLGQEYKLLADQFLNLQQRNKNQNEQLPEKVDEIYYKNLNQMFMTWSKKQDDICLVISKHIDYFYKYQNQIIETLKEKIKQRDTFRDESLKALQKIDSKIDKQFKELTNVQIQQKTQSYGVLTEKQLKQSLFQKETKQFETIQDNFGYINNNIYQQIQIIMNMNQYNTIQTMLNMQQKISQLYLEMFKENELLFGIK</sequence>
<evidence type="ECO:0000313" key="4">
    <source>
        <dbReference type="Proteomes" id="UP000688137"/>
    </source>
</evidence>
<dbReference type="EMBL" id="CAJJDM010000057">
    <property type="protein sequence ID" value="CAD8076531.1"/>
    <property type="molecule type" value="Genomic_DNA"/>
</dbReference>
<reference evidence="3" key="1">
    <citation type="submission" date="2021-01" db="EMBL/GenBank/DDBJ databases">
        <authorList>
            <consortium name="Genoscope - CEA"/>
            <person name="William W."/>
        </authorList>
    </citation>
    <scope>NUCLEOTIDE SEQUENCE</scope>
</reference>
<evidence type="ECO:0000256" key="1">
    <source>
        <dbReference type="SAM" id="Coils"/>
    </source>
</evidence>
<dbReference type="AlphaFoldDB" id="A0A8S1MDY5"/>
<dbReference type="InterPro" id="IPR001683">
    <property type="entry name" value="PX_dom"/>
</dbReference>
<dbReference type="GO" id="GO:0005829">
    <property type="term" value="C:cytosol"/>
    <property type="evidence" value="ECO:0007669"/>
    <property type="project" value="GOC"/>
</dbReference>
<dbReference type="PANTHER" id="PTHR46571:SF1">
    <property type="entry name" value="SORTING NEXIN-8"/>
    <property type="match status" value="1"/>
</dbReference>
<dbReference type="SMART" id="SM00312">
    <property type="entry name" value="PX"/>
    <property type="match status" value="1"/>
</dbReference>
<dbReference type="GO" id="GO:0035091">
    <property type="term" value="F:phosphatidylinositol binding"/>
    <property type="evidence" value="ECO:0007669"/>
    <property type="project" value="InterPro"/>
</dbReference>
<gene>
    <name evidence="3" type="ORF">PPRIM_AZ9-3.1.T0560185</name>
</gene>
<feature type="coiled-coil region" evidence="1">
    <location>
        <begin position="340"/>
        <end position="367"/>
    </location>
</feature>
<comment type="caution">
    <text evidence="3">The sequence shown here is derived from an EMBL/GenBank/DDBJ whole genome shotgun (WGS) entry which is preliminary data.</text>
</comment>
<keyword evidence="1" id="KW-0175">Coiled coil</keyword>
<dbReference type="PROSITE" id="PS50195">
    <property type="entry name" value="PX"/>
    <property type="match status" value="1"/>
</dbReference>